<sequence>MARLRGALLLRGLSHHGVMPPSIADDLIIGEANGMARGWWGGRLRIRRP</sequence>
<evidence type="ECO:0000313" key="2">
    <source>
        <dbReference type="Proteomes" id="UP001138751"/>
    </source>
</evidence>
<reference evidence="1" key="1">
    <citation type="submission" date="2020-01" db="EMBL/GenBank/DDBJ databases">
        <authorList>
            <person name="Rat A."/>
        </authorList>
    </citation>
    <scope>NUCLEOTIDE SEQUENCE</scope>
    <source>
        <strain evidence="1">LMG 31231</strain>
    </source>
</reference>
<comment type="caution">
    <text evidence="1">The sequence shown here is derived from an EMBL/GenBank/DDBJ whole genome shotgun (WGS) entry which is preliminary data.</text>
</comment>
<dbReference type="RefSeq" id="WP_211862237.1">
    <property type="nucleotide sequence ID" value="NZ_JAAEDM010000027.1"/>
</dbReference>
<organism evidence="1 2">
    <name type="scientific">Neoroseomonas soli</name>
    <dbReference type="NCBI Taxonomy" id="1081025"/>
    <lineage>
        <taxon>Bacteria</taxon>
        <taxon>Pseudomonadati</taxon>
        <taxon>Pseudomonadota</taxon>
        <taxon>Alphaproteobacteria</taxon>
        <taxon>Acetobacterales</taxon>
        <taxon>Acetobacteraceae</taxon>
        <taxon>Neoroseomonas</taxon>
    </lineage>
</organism>
<protein>
    <submittedName>
        <fullName evidence="1">Uncharacterized protein</fullName>
    </submittedName>
</protein>
<reference evidence="1" key="2">
    <citation type="journal article" date="2021" name="Syst. Appl. Microbiol.">
        <title>Roseomonas hellenica sp. nov., isolated from roots of wild-growing Alkanna tinctoria.</title>
        <authorList>
            <person name="Rat A."/>
            <person name="Naranjo H.D."/>
            <person name="Lebbe L."/>
            <person name="Cnockaert M."/>
            <person name="Krigas N."/>
            <person name="Grigoriadou K."/>
            <person name="Maloupa E."/>
            <person name="Willems A."/>
        </authorList>
    </citation>
    <scope>NUCLEOTIDE SEQUENCE</scope>
    <source>
        <strain evidence="1">LMG 31231</strain>
    </source>
</reference>
<evidence type="ECO:0000313" key="1">
    <source>
        <dbReference type="EMBL" id="MBR0671864.1"/>
    </source>
</evidence>
<keyword evidence="2" id="KW-1185">Reference proteome</keyword>
<gene>
    <name evidence="1" type="ORF">GXW76_11850</name>
</gene>
<proteinExistence type="predicted"/>
<dbReference type="AlphaFoldDB" id="A0A9X9WXI5"/>
<accession>A0A9X9WXI5</accession>
<dbReference type="EMBL" id="JAAEDM010000027">
    <property type="protein sequence ID" value="MBR0671864.1"/>
    <property type="molecule type" value="Genomic_DNA"/>
</dbReference>
<dbReference type="Proteomes" id="UP001138751">
    <property type="component" value="Unassembled WGS sequence"/>
</dbReference>
<name>A0A9X9WXI5_9PROT</name>